<keyword evidence="1" id="KW-0812">Transmembrane</keyword>
<evidence type="ECO:0000313" key="3">
    <source>
        <dbReference type="Proteomes" id="UP001163046"/>
    </source>
</evidence>
<protein>
    <submittedName>
        <fullName evidence="2">Uncharacterized protein</fullName>
    </submittedName>
</protein>
<dbReference type="OrthoDB" id="10044222at2759"/>
<sequence length="482" mass="53937">MDFTVALLDEGPSPNWTEPNDGSCEEVPDGDTFYSIIEAKHIDSSRRIAEIITVTTTLHASYQPLELPLITSVTTVYYKNVSWNPKLSQKGRHIFCFKAIDEYGMESDERCITILVGSINTVIFTYSHIAEPLIMICNGIKRPRHSKFIQIILEGHVIYKLDTRSSSDVTINQAGLLTLQFRVPQVVLRHARKLLHYFGSRRSGGPRMYFRWAPFTSNQLQRELDLDVGVCAKGTFIDHSSYNCNDVDECSNPPSILSRKKKKSLLFIPFCIVLMIQQTLLGIFHGSTAESSSNLRTTDITPSSELRLLNESYSNLRTTDITPSSVCHDSCTLIFYANRKLHYLYSFFIFDAMPECSNHSYLEEYNRGMDFYASYSASPSATSMTTTQESYSNLRTTDITPSSEEDKQLKTCCAKCDIIILTLFCPSAFSAAIASTVLASANYSAMPSATSMTTTQELRSSISTSSQATPAMYSSPKMLIST</sequence>
<keyword evidence="1" id="KW-1133">Transmembrane helix</keyword>
<comment type="caution">
    <text evidence="2">The sequence shown here is derived from an EMBL/GenBank/DDBJ whole genome shotgun (WGS) entry which is preliminary data.</text>
</comment>
<feature type="non-terminal residue" evidence="2">
    <location>
        <position position="482"/>
    </location>
</feature>
<evidence type="ECO:0000256" key="1">
    <source>
        <dbReference type="SAM" id="Phobius"/>
    </source>
</evidence>
<evidence type="ECO:0000313" key="2">
    <source>
        <dbReference type="EMBL" id="KAJ7381736.1"/>
    </source>
</evidence>
<keyword evidence="1" id="KW-0472">Membrane</keyword>
<feature type="transmembrane region" description="Helical" evidence="1">
    <location>
        <begin position="265"/>
        <end position="284"/>
    </location>
</feature>
<dbReference type="AlphaFoldDB" id="A0A9W9ZHA9"/>
<dbReference type="Proteomes" id="UP001163046">
    <property type="component" value="Unassembled WGS sequence"/>
</dbReference>
<organism evidence="2 3">
    <name type="scientific">Desmophyllum pertusum</name>
    <dbReference type="NCBI Taxonomy" id="174260"/>
    <lineage>
        <taxon>Eukaryota</taxon>
        <taxon>Metazoa</taxon>
        <taxon>Cnidaria</taxon>
        <taxon>Anthozoa</taxon>
        <taxon>Hexacorallia</taxon>
        <taxon>Scleractinia</taxon>
        <taxon>Caryophylliina</taxon>
        <taxon>Caryophylliidae</taxon>
        <taxon>Desmophyllum</taxon>
    </lineage>
</organism>
<accession>A0A9W9ZHA9</accession>
<name>A0A9W9ZHA9_9CNID</name>
<gene>
    <name evidence="2" type="ORF">OS493_039300</name>
</gene>
<proteinExistence type="predicted"/>
<reference evidence="2" key="1">
    <citation type="submission" date="2023-01" db="EMBL/GenBank/DDBJ databases">
        <title>Genome assembly of the deep-sea coral Lophelia pertusa.</title>
        <authorList>
            <person name="Herrera S."/>
            <person name="Cordes E."/>
        </authorList>
    </citation>
    <scope>NUCLEOTIDE SEQUENCE</scope>
    <source>
        <strain evidence="2">USNM1676648</strain>
        <tissue evidence="2">Polyp</tissue>
    </source>
</reference>
<dbReference type="EMBL" id="MU826048">
    <property type="protein sequence ID" value="KAJ7381736.1"/>
    <property type="molecule type" value="Genomic_DNA"/>
</dbReference>
<keyword evidence="3" id="KW-1185">Reference proteome</keyword>